<dbReference type="PANTHER" id="PTHR45331:SF2">
    <property type="entry name" value="OXIDOREDUCTASE WITH IRON-SULFUR SUBUNIT"/>
    <property type="match status" value="1"/>
</dbReference>
<dbReference type="RefSeq" id="WP_202831527.1">
    <property type="nucleotide sequence ID" value="NZ_JAETWB010000003.1"/>
</dbReference>
<dbReference type="InterPro" id="IPR052914">
    <property type="entry name" value="Aldehyde_Oxdr_Iron-Sulfur"/>
</dbReference>
<evidence type="ECO:0000313" key="5">
    <source>
        <dbReference type="EMBL" id="MBL6078377.1"/>
    </source>
</evidence>
<evidence type="ECO:0000313" key="6">
    <source>
        <dbReference type="Proteomes" id="UP000660885"/>
    </source>
</evidence>
<dbReference type="SUPFAM" id="SSF47741">
    <property type="entry name" value="CO dehydrogenase ISP C-domain like"/>
    <property type="match status" value="1"/>
</dbReference>
<keyword evidence="3" id="KW-0408">Iron</keyword>
<evidence type="ECO:0000256" key="3">
    <source>
        <dbReference type="ARBA" id="ARBA00023004"/>
    </source>
</evidence>
<evidence type="ECO:0000256" key="1">
    <source>
        <dbReference type="ARBA" id="ARBA00022723"/>
    </source>
</evidence>
<dbReference type="PROSITE" id="PS51085">
    <property type="entry name" value="2FE2S_FER_2"/>
    <property type="match status" value="1"/>
</dbReference>
<dbReference type="PROSITE" id="PS00197">
    <property type="entry name" value="2FE2S_FER_1"/>
    <property type="match status" value="1"/>
</dbReference>
<name>A0ABS1U123_9PROT</name>
<dbReference type="Pfam" id="PF01799">
    <property type="entry name" value="Fer2_2"/>
    <property type="match status" value="1"/>
</dbReference>
<keyword evidence="2" id="KW-0560">Oxidoreductase</keyword>
<dbReference type="InterPro" id="IPR001041">
    <property type="entry name" value="2Fe-2S_ferredoxin-type"/>
</dbReference>
<evidence type="ECO:0000256" key="2">
    <source>
        <dbReference type="ARBA" id="ARBA00023002"/>
    </source>
</evidence>
<dbReference type="Gene3D" id="1.10.150.120">
    <property type="entry name" value="[2Fe-2S]-binding domain"/>
    <property type="match status" value="1"/>
</dbReference>
<organism evidence="5 6">
    <name type="scientific">Belnapia arida</name>
    <dbReference type="NCBI Taxonomy" id="2804533"/>
    <lineage>
        <taxon>Bacteria</taxon>
        <taxon>Pseudomonadati</taxon>
        <taxon>Pseudomonadota</taxon>
        <taxon>Alphaproteobacteria</taxon>
        <taxon>Acetobacterales</taxon>
        <taxon>Roseomonadaceae</taxon>
        <taxon>Belnapia</taxon>
    </lineage>
</organism>
<dbReference type="Gene3D" id="3.10.20.30">
    <property type="match status" value="1"/>
</dbReference>
<dbReference type="InterPro" id="IPR012675">
    <property type="entry name" value="Beta-grasp_dom_sf"/>
</dbReference>
<evidence type="ECO:0000259" key="4">
    <source>
        <dbReference type="PROSITE" id="PS51085"/>
    </source>
</evidence>
<protein>
    <submittedName>
        <fullName evidence="5">(2Fe-2S)-binding protein</fullName>
    </submittedName>
</protein>
<dbReference type="PANTHER" id="PTHR45331">
    <property type="entry name" value="OXIDOREDUCTASE, IRON-SULPHUR BINDING SUBUNIT-RELATED-RELATED"/>
    <property type="match status" value="1"/>
</dbReference>
<dbReference type="EMBL" id="JAETWB010000003">
    <property type="protein sequence ID" value="MBL6078377.1"/>
    <property type="molecule type" value="Genomic_DNA"/>
</dbReference>
<dbReference type="InterPro" id="IPR036010">
    <property type="entry name" value="2Fe-2S_ferredoxin-like_sf"/>
</dbReference>
<sequence length="160" mass="17016">MPEPSQNFSLTLHVNGTEHRVAVDARTTLLDALRDRLHLTGTKKGCALGQCGACTVLLDGRRVVSCLMLAVMAEGRQVTTIEGLAQGDDLHPVQAAFVEHDAFQCGYCTPGQIMSAVGAIREGRAGSDDEIREQMSGNLCRCGAYTNIVAAVRDAASREG</sequence>
<keyword evidence="1" id="KW-0479">Metal-binding</keyword>
<dbReference type="InterPro" id="IPR002888">
    <property type="entry name" value="2Fe-2S-bd"/>
</dbReference>
<reference evidence="5 6" key="1">
    <citation type="submission" date="2021-01" db="EMBL/GenBank/DDBJ databases">
        <title>Belnapia mucosa sp. nov. and Belnapia arida sp. nov., isolated from the Tabernas Desert (Almeria, Spain).</title>
        <authorList>
            <person name="Molina-Menor E."/>
            <person name="Vidal-Verdu A."/>
            <person name="Calonge A."/>
            <person name="Satari L."/>
            <person name="Pereto J."/>
            <person name="Porcar M."/>
        </authorList>
    </citation>
    <scope>NUCLEOTIDE SEQUENCE [LARGE SCALE GENOMIC DNA]</scope>
    <source>
        <strain evidence="5 6">T18</strain>
    </source>
</reference>
<accession>A0ABS1U123</accession>
<comment type="caution">
    <text evidence="5">The sequence shown here is derived from an EMBL/GenBank/DDBJ whole genome shotgun (WGS) entry which is preliminary data.</text>
</comment>
<proteinExistence type="predicted"/>
<dbReference type="CDD" id="cd00207">
    <property type="entry name" value="fer2"/>
    <property type="match status" value="1"/>
</dbReference>
<keyword evidence="6" id="KW-1185">Reference proteome</keyword>
<dbReference type="InterPro" id="IPR036884">
    <property type="entry name" value="2Fe-2S-bd_dom_sf"/>
</dbReference>
<dbReference type="InterPro" id="IPR006058">
    <property type="entry name" value="2Fe2S_fd_BS"/>
</dbReference>
<dbReference type="Proteomes" id="UP000660885">
    <property type="component" value="Unassembled WGS sequence"/>
</dbReference>
<feature type="domain" description="2Fe-2S ferredoxin-type" evidence="4">
    <location>
        <begin position="8"/>
        <end position="84"/>
    </location>
</feature>
<dbReference type="Pfam" id="PF00111">
    <property type="entry name" value="Fer2"/>
    <property type="match status" value="1"/>
</dbReference>
<gene>
    <name evidence="5" type="ORF">JMJ56_10200</name>
</gene>
<dbReference type="SUPFAM" id="SSF54292">
    <property type="entry name" value="2Fe-2S ferredoxin-like"/>
    <property type="match status" value="1"/>
</dbReference>